<dbReference type="InterPro" id="IPR040891">
    <property type="entry name" value="HEPN_SAV_6107"/>
</dbReference>
<proteinExistence type="predicted"/>
<keyword evidence="3" id="KW-1185">Reference proteome</keyword>
<dbReference type="AlphaFoldDB" id="A0A0H2KL34"/>
<comment type="caution">
    <text evidence="2">The sequence shown here is derived from an EMBL/GenBank/DDBJ whole genome shotgun (WGS) entry which is preliminary data.</text>
</comment>
<dbReference type="EMBL" id="JNBQ01000025">
    <property type="protein sequence ID" value="KLN33853.1"/>
    <property type="molecule type" value="Genomic_DNA"/>
</dbReference>
<dbReference type="Pfam" id="PF18726">
    <property type="entry name" value="HEPN_SAV_6107"/>
    <property type="match status" value="1"/>
</dbReference>
<feature type="domain" description="SAV-6107-like HEPN" evidence="1">
    <location>
        <begin position="31"/>
        <end position="126"/>
    </location>
</feature>
<gene>
    <name evidence="2" type="ORF">FB00_15525</name>
</gene>
<accession>A0A0H2KL34</accession>
<dbReference type="RefSeq" id="WP_047233764.1">
    <property type="nucleotide sequence ID" value="NZ_JNBQ01000025.1"/>
</dbReference>
<evidence type="ECO:0000313" key="3">
    <source>
        <dbReference type="Proteomes" id="UP000035265"/>
    </source>
</evidence>
<evidence type="ECO:0000313" key="2">
    <source>
        <dbReference type="EMBL" id="KLN33853.1"/>
    </source>
</evidence>
<reference evidence="2 3" key="1">
    <citation type="submission" date="2014-05" db="EMBL/GenBank/DDBJ databases">
        <title>Cellulosimicrobium funkei U11 genome.</title>
        <authorList>
            <person name="Hu C."/>
            <person name="Gong Y."/>
            <person name="Wan W."/>
            <person name="Jiang M."/>
        </authorList>
    </citation>
    <scope>NUCLEOTIDE SEQUENCE [LARGE SCALE GENOMIC DNA]</scope>
    <source>
        <strain evidence="2 3">U11</strain>
    </source>
</reference>
<dbReference type="Proteomes" id="UP000035265">
    <property type="component" value="Unassembled WGS sequence"/>
</dbReference>
<name>A0A0H2KL34_9MICO</name>
<sequence>MSNEAGARGAVAVPAEVRRLLDRADAELVAAALAQDAGERFVHAHLGALRAAAAVVALRARPVRRGRARSVWDQLADAEPSLAAWSGYFASGARVRAAVDAGRFDAVDPRRADELMACAEDFRDEVAMLVDPDAGFVRLPGLRTVAS</sequence>
<protein>
    <submittedName>
        <fullName evidence="2">Colicin transporter</fullName>
    </submittedName>
</protein>
<evidence type="ECO:0000259" key="1">
    <source>
        <dbReference type="Pfam" id="PF18726"/>
    </source>
</evidence>
<organism evidence="2 3">
    <name type="scientific">Cellulosimicrobium funkei</name>
    <dbReference type="NCBI Taxonomy" id="264251"/>
    <lineage>
        <taxon>Bacteria</taxon>
        <taxon>Bacillati</taxon>
        <taxon>Actinomycetota</taxon>
        <taxon>Actinomycetes</taxon>
        <taxon>Micrococcales</taxon>
        <taxon>Promicromonosporaceae</taxon>
        <taxon>Cellulosimicrobium</taxon>
    </lineage>
</organism>
<dbReference type="PATRIC" id="fig|264251.5.peg.3163"/>
<dbReference type="STRING" id="264251.FB00_15525"/>